<gene>
    <name evidence="5" type="ORF">F5X68DRAFT_25307</name>
</gene>
<keyword evidence="2" id="KW-0597">Phosphoprotein</keyword>
<keyword evidence="6" id="KW-1185">Reference proteome</keyword>
<dbReference type="SMART" id="SM00823">
    <property type="entry name" value="PKS_PP"/>
    <property type="match status" value="1"/>
</dbReference>
<keyword evidence="3" id="KW-0521">NADP</keyword>
<evidence type="ECO:0000256" key="2">
    <source>
        <dbReference type="ARBA" id="ARBA00022553"/>
    </source>
</evidence>
<dbReference type="PANTHER" id="PTHR43439">
    <property type="entry name" value="PHENYLACETATE-COENZYME A LIGASE"/>
    <property type="match status" value="1"/>
</dbReference>
<dbReference type="OrthoDB" id="429813at2759"/>
<sequence>MAGTHAPGILSHTSGVSFPRTNTYLTWLIHCRPQLTPEAIKHLCSTLGTNTILADERCRKAINLPPDMNIVEIPEYPNVSAPSPAIYTTYFPPPDIPFYFHTSGTSAGLPKPIPQTDAAVSALPSFTGCQSASFSTTPLYHGGIADCLRAWTSGAMIWFFPEGVAPITASNLVTLAALIRQPTYPPVIYFSAVPYILQMLAEDKEGLELLRSMDLVGFGGAALPETVGDRLVNAGVNLLSRFGSAECGFLMSSHRDYASDKNWRHLRTTADPTLLNFERRENGLSELVVGPAWPLRSKTNRDDGSFATADLFEPHSSILGAWRHHSRADGLIALANGKKFDPAPLEGAIVAAAGNLQDVLVFGAGRDYPGILLFPRSDHQAGDVIEKVWPVLETINRESQNHARISKAMMVVVPWEGETPLEKSSKGTILRQQAEKRYIEAIESAYSNGPSSLAAEGDLGAKVEACFAQVLGRKIDPTKDIYQQGVDSMSCVKIRKLIESECLPGEQLPLNVIYDQGTMDSLVQYLRRRDAGTDEDDTSSEQHQMMKEMVERFGDFDEISWEIARKPGIVVVLTGATGFLGAHVLDILRQDTKVDRIICLVRAETPATAHVRVDSGLRDRRLQGLEAFTSETSRTAAKVSCLPCSISAHHLGLSDEDHAWLCQSTSIIIHVAWTVNFTLRLPSFEDQIVGTRNLISTAAASSARFALVSSTAAVSSSSAHPVPEALSTNPQNASPLGYSQSKWVAEGVLAAAVRKASPSETTPPALILRVGQLCGNQNGVWNATEAYPLLLSTAAMTGCLPDLPGTALDWLPVEIAAQAVIEAALGEQLGAMPVYHVVNSREAPMWKEMLEWIRASGYGPKFEVVPTAQWVARLETALGEHRGHPSQALLGLWKGMSAEAAQALAFEVAKTEEAVDVMRSVVSLDRERVVKMWRWAQGLDE</sequence>
<organism evidence="5 6">
    <name type="scientific">Plectosphaerella plurivora</name>
    <dbReference type="NCBI Taxonomy" id="936078"/>
    <lineage>
        <taxon>Eukaryota</taxon>
        <taxon>Fungi</taxon>
        <taxon>Dikarya</taxon>
        <taxon>Ascomycota</taxon>
        <taxon>Pezizomycotina</taxon>
        <taxon>Sordariomycetes</taxon>
        <taxon>Hypocreomycetidae</taxon>
        <taxon>Glomerellales</taxon>
        <taxon>Plectosphaerellaceae</taxon>
        <taxon>Plectosphaerella</taxon>
    </lineage>
</organism>
<dbReference type="InterPro" id="IPR036736">
    <property type="entry name" value="ACP-like_sf"/>
</dbReference>
<dbReference type="SUPFAM" id="SSF56801">
    <property type="entry name" value="Acetyl-CoA synthetase-like"/>
    <property type="match status" value="1"/>
</dbReference>
<reference evidence="5" key="1">
    <citation type="journal article" date="2021" name="Nat. Commun.">
        <title>Genetic determinants of endophytism in the Arabidopsis root mycobiome.</title>
        <authorList>
            <person name="Mesny F."/>
            <person name="Miyauchi S."/>
            <person name="Thiergart T."/>
            <person name="Pickel B."/>
            <person name="Atanasova L."/>
            <person name="Karlsson M."/>
            <person name="Huettel B."/>
            <person name="Barry K.W."/>
            <person name="Haridas S."/>
            <person name="Chen C."/>
            <person name="Bauer D."/>
            <person name="Andreopoulos W."/>
            <person name="Pangilinan J."/>
            <person name="LaButti K."/>
            <person name="Riley R."/>
            <person name="Lipzen A."/>
            <person name="Clum A."/>
            <person name="Drula E."/>
            <person name="Henrissat B."/>
            <person name="Kohler A."/>
            <person name="Grigoriev I.V."/>
            <person name="Martin F.M."/>
            <person name="Hacquard S."/>
        </authorList>
    </citation>
    <scope>NUCLEOTIDE SEQUENCE</scope>
    <source>
        <strain evidence="5">MPI-SDFR-AT-0117</strain>
    </source>
</reference>
<evidence type="ECO:0000259" key="4">
    <source>
        <dbReference type="PROSITE" id="PS50075"/>
    </source>
</evidence>
<evidence type="ECO:0000313" key="6">
    <source>
        <dbReference type="Proteomes" id="UP000770015"/>
    </source>
</evidence>
<accession>A0A9P8V9B4</accession>
<name>A0A9P8V9B4_9PEZI</name>
<dbReference type="InterPro" id="IPR042099">
    <property type="entry name" value="ANL_N_sf"/>
</dbReference>
<dbReference type="SUPFAM" id="SSF47336">
    <property type="entry name" value="ACP-like"/>
    <property type="match status" value="1"/>
</dbReference>
<dbReference type="InterPro" id="IPR009081">
    <property type="entry name" value="PP-bd_ACP"/>
</dbReference>
<dbReference type="InterPro" id="IPR013120">
    <property type="entry name" value="FAR_NAD-bd"/>
</dbReference>
<dbReference type="Gene3D" id="1.10.1200.10">
    <property type="entry name" value="ACP-like"/>
    <property type="match status" value="1"/>
</dbReference>
<dbReference type="Pfam" id="PF07993">
    <property type="entry name" value="NAD_binding_4"/>
    <property type="match status" value="1"/>
</dbReference>
<dbReference type="SUPFAM" id="SSF51735">
    <property type="entry name" value="NAD(P)-binding Rossmann-fold domains"/>
    <property type="match status" value="1"/>
</dbReference>
<protein>
    <submittedName>
        <fullName evidence="5">Male sterility protein-domain-containing protein</fullName>
    </submittedName>
</protein>
<dbReference type="Pfam" id="PF23562">
    <property type="entry name" value="AMP-binding_C_3"/>
    <property type="match status" value="1"/>
</dbReference>
<dbReference type="PROSITE" id="PS50075">
    <property type="entry name" value="CARRIER"/>
    <property type="match status" value="1"/>
</dbReference>
<keyword evidence="1" id="KW-0596">Phosphopantetheine</keyword>
<dbReference type="Gene3D" id="3.40.50.12780">
    <property type="entry name" value="N-terminal domain of ligase-like"/>
    <property type="match status" value="1"/>
</dbReference>
<dbReference type="InterPro" id="IPR020806">
    <property type="entry name" value="PKS_PP-bd"/>
</dbReference>
<feature type="domain" description="Carrier" evidence="4">
    <location>
        <begin position="454"/>
        <end position="530"/>
    </location>
</feature>
<evidence type="ECO:0000256" key="1">
    <source>
        <dbReference type="ARBA" id="ARBA00022450"/>
    </source>
</evidence>
<dbReference type="Proteomes" id="UP000770015">
    <property type="component" value="Unassembled WGS sequence"/>
</dbReference>
<dbReference type="GO" id="GO:0031177">
    <property type="term" value="F:phosphopantetheine binding"/>
    <property type="evidence" value="ECO:0007669"/>
    <property type="project" value="InterPro"/>
</dbReference>
<dbReference type="Pfam" id="PF00550">
    <property type="entry name" value="PP-binding"/>
    <property type="match status" value="1"/>
</dbReference>
<evidence type="ECO:0000313" key="5">
    <source>
        <dbReference type="EMBL" id="KAH6682342.1"/>
    </source>
</evidence>
<dbReference type="PANTHER" id="PTHR43439:SF2">
    <property type="entry name" value="ENZYME, PUTATIVE (JCVI)-RELATED"/>
    <property type="match status" value="1"/>
</dbReference>
<proteinExistence type="predicted"/>
<dbReference type="Gene3D" id="3.40.50.720">
    <property type="entry name" value="NAD(P)-binding Rossmann-like Domain"/>
    <property type="match status" value="1"/>
</dbReference>
<evidence type="ECO:0000256" key="3">
    <source>
        <dbReference type="ARBA" id="ARBA00022857"/>
    </source>
</evidence>
<dbReference type="InterPro" id="IPR036291">
    <property type="entry name" value="NAD(P)-bd_dom_sf"/>
</dbReference>
<dbReference type="AlphaFoldDB" id="A0A9P8V9B4"/>
<dbReference type="InterPro" id="IPR051414">
    <property type="entry name" value="Adenylate-forming_Reductase"/>
</dbReference>
<comment type="caution">
    <text evidence="5">The sequence shown here is derived from an EMBL/GenBank/DDBJ whole genome shotgun (WGS) entry which is preliminary data.</text>
</comment>
<dbReference type="EMBL" id="JAGSXJ010000018">
    <property type="protein sequence ID" value="KAH6682342.1"/>
    <property type="molecule type" value="Genomic_DNA"/>
</dbReference>